<evidence type="ECO:0000256" key="2">
    <source>
        <dbReference type="ARBA" id="ARBA00024035"/>
    </source>
</evidence>
<sequence length="259" mass="28957">MSFVKVAMTTDFGLNDHYVAVTKAVILNRSKKPVVFLDVSHNVERQNIAKAAYLCAVSAKHMGKDTIHLVVVDPTVGTDRKIVVFKTENNGIFVAPDNGVLSHALEWFAGDIYYYITSFEGASKTFHARDIFAPLVAQIINGEGIDAFFIKTPKTSLVRLKFPEFKLESTSIKGSIIYVDIFGNLITNIPNGVLKEESVQLVAKNKRFRIRQCKTYAEGRKDELLLIEGSEGFYEIAINQSSANKVLQLKEGDEIVFFR</sequence>
<evidence type="ECO:0000313" key="6">
    <source>
        <dbReference type="Proteomes" id="UP000240880"/>
    </source>
</evidence>
<dbReference type="InterPro" id="IPR023227">
    <property type="entry name" value="SAM_OH_AdoTrfase_C_sf"/>
</dbReference>
<dbReference type="PANTHER" id="PTHR35092:SF1">
    <property type="entry name" value="CHLORINASE MJ1651"/>
    <property type="match status" value="1"/>
</dbReference>
<reference evidence="5 6" key="1">
    <citation type="submission" date="2017-04" db="EMBL/GenBank/DDBJ databases">
        <title>Novel microbial lineages endemic to geothermal iron-oxide mats fill important gaps in the evolutionary history of Archaea.</title>
        <authorList>
            <person name="Jay Z.J."/>
            <person name="Beam J.P."/>
            <person name="Dlakic M."/>
            <person name="Rusch D.B."/>
            <person name="Kozubal M.A."/>
            <person name="Inskeep W.P."/>
        </authorList>
    </citation>
    <scope>NUCLEOTIDE SEQUENCE [LARGE SCALE GENOMIC DNA]</scope>
    <source>
        <strain evidence="5">OSP_D</strain>
    </source>
</reference>
<feature type="domain" description="S-adenosyl-l-methionine hydroxide adenosyltransferase C-terminal" evidence="4">
    <location>
        <begin position="174"/>
        <end position="255"/>
    </location>
</feature>
<dbReference type="EMBL" id="NEXC01000003">
    <property type="protein sequence ID" value="PSN84427.1"/>
    <property type="molecule type" value="Genomic_DNA"/>
</dbReference>
<dbReference type="Pfam" id="PF20257">
    <property type="entry name" value="SAM_HAT_C"/>
    <property type="match status" value="1"/>
</dbReference>
<dbReference type="SUPFAM" id="SSF101852">
    <property type="entry name" value="Bacterial fluorinating enzyme, C-terminal domain"/>
    <property type="match status" value="1"/>
</dbReference>
<organism evidence="5 6">
    <name type="scientific">Candidatus Marsarchaeota G1 archaeon OSP_D</name>
    <dbReference type="NCBI Taxonomy" id="1978155"/>
    <lineage>
        <taxon>Archaea</taxon>
        <taxon>Candidatus Marsarchaeota</taxon>
        <taxon>Candidatus Marsarchaeota group 1</taxon>
    </lineage>
</organism>
<dbReference type="InterPro" id="IPR046469">
    <property type="entry name" value="SAM_HAT_N"/>
</dbReference>
<evidence type="ECO:0000313" key="5">
    <source>
        <dbReference type="EMBL" id="PSN84427.1"/>
    </source>
</evidence>
<evidence type="ECO:0000259" key="4">
    <source>
        <dbReference type="Pfam" id="PF20257"/>
    </source>
</evidence>
<dbReference type="Pfam" id="PF01887">
    <property type="entry name" value="SAM_HAT_N"/>
    <property type="match status" value="1"/>
</dbReference>
<dbReference type="AlphaFoldDB" id="A0A2R6ADH8"/>
<feature type="domain" description="S-adenosyl-l-methionine hydroxide adenosyltransferase N-terminal" evidence="3">
    <location>
        <begin position="6"/>
        <end position="147"/>
    </location>
</feature>
<proteinExistence type="inferred from homology"/>
<accession>A0A2R6ADH8</accession>
<protein>
    <recommendedName>
        <fullName evidence="7">SAM-dependent chlorinase/fluorinase</fullName>
    </recommendedName>
</protein>
<gene>
    <name evidence="5" type="ORF">B9Q01_00760</name>
</gene>
<dbReference type="SUPFAM" id="SSF102522">
    <property type="entry name" value="Bacterial fluorinating enzyme, N-terminal domain"/>
    <property type="match status" value="1"/>
</dbReference>
<dbReference type="InterPro" id="IPR002747">
    <property type="entry name" value="SAM_OH_AdoTrfase"/>
</dbReference>
<evidence type="ECO:0000256" key="1">
    <source>
        <dbReference type="ARBA" id="ARBA00022691"/>
    </source>
</evidence>
<comment type="similarity">
    <text evidence="2">Belongs to the SAM hydrolase / SAM-dependent halogenase family.</text>
</comment>
<name>A0A2R6ADH8_9ARCH</name>
<dbReference type="Gene3D" id="2.40.30.90">
    <property type="entry name" value="Bacterial fluorinating enzyme like"/>
    <property type="match status" value="1"/>
</dbReference>
<dbReference type="Proteomes" id="UP000240880">
    <property type="component" value="Unassembled WGS sequence"/>
</dbReference>
<comment type="caution">
    <text evidence="5">The sequence shown here is derived from an EMBL/GenBank/DDBJ whole genome shotgun (WGS) entry which is preliminary data.</text>
</comment>
<dbReference type="PANTHER" id="PTHR35092">
    <property type="entry name" value="CHLORINASE MJ1651"/>
    <property type="match status" value="1"/>
</dbReference>
<evidence type="ECO:0008006" key="7">
    <source>
        <dbReference type="Google" id="ProtNLM"/>
    </source>
</evidence>
<dbReference type="InterPro" id="IPR046470">
    <property type="entry name" value="SAM_HAT_C"/>
</dbReference>
<keyword evidence="1" id="KW-0949">S-adenosyl-L-methionine</keyword>
<dbReference type="PIRSF" id="PIRSF006779">
    <property type="entry name" value="UCP006779"/>
    <property type="match status" value="1"/>
</dbReference>
<dbReference type="InterPro" id="IPR023228">
    <property type="entry name" value="SAM_OH_AdoTrfase_N_sf"/>
</dbReference>
<dbReference type="Gene3D" id="3.40.50.10790">
    <property type="entry name" value="S-adenosyl-l-methionine hydroxide adenosyltransferase, N-terminal"/>
    <property type="match status" value="1"/>
</dbReference>
<evidence type="ECO:0000259" key="3">
    <source>
        <dbReference type="Pfam" id="PF01887"/>
    </source>
</evidence>